<gene>
    <name evidence="2" type="ORF">LTR84_011142</name>
</gene>
<feature type="transmembrane region" description="Helical" evidence="1">
    <location>
        <begin position="457"/>
        <end position="478"/>
    </location>
</feature>
<dbReference type="AlphaFoldDB" id="A0AAV9NM10"/>
<evidence type="ECO:0000313" key="2">
    <source>
        <dbReference type="EMBL" id="KAK5058878.1"/>
    </source>
</evidence>
<proteinExistence type="predicted"/>
<sequence length="568" mass="65022">MEEPFLQELPGPQDLQGLGLDEFELLKTEAKVEIYHEMRGQDECAQLTEDNLLSQYLRNVNTIDLFHDLLILVSLVTVTSKSEIVDTGSLNAYICFFTLLWFTWLQSVVFDIRFSTETMLHFAHKAVSCAMMAMFVVYAVTYDMISVKSTADGPRALSLVLMVSRATLALQYSVAHWRASERNENRFPSLFTIVGLTVSTLAYLQVSLGMHSDYERFSIWYIWELDNLKTKRLFDRLGMLTIIILAKGVLALSRTTYRLFNELNWTATDHYGELMSAYFISVLYFKNVKSDNLDSLRQPLWMMLHYPLHVATLLILEGSSMSILMRTVSQISRAWGELHPLHDYPDWKTFFAGYLTEREIVSDVKEDMDTLFEMTFRNGTSLLNWYDHSLDAQNFRNIAYPFKSPRWQAEAAKKINELWVGVDRTIFARFGIDECAVLDCTSLEFGKEANQQHGREAAFRLLYIAAGSLLVILALMSTPTMGEKVHRQKIWLSTAIKMTVGISFLVPFGSNWIHSASGNGLSFSPWTLMIVTFGYFTVIACDRWINSSACQRRSTGGFPNPPEYVEYV</sequence>
<feature type="transmembrane region" description="Helical" evidence="1">
    <location>
        <begin position="490"/>
        <end position="513"/>
    </location>
</feature>
<keyword evidence="1" id="KW-0812">Transmembrane</keyword>
<name>A0AAV9NM10_9EURO</name>
<feature type="transmembrane region" description="Helical" evidence="1">
    <location>
        <begin position="525"/>
        <end position="545"/>
    </location>
</feature>
<dbReference type="RefSeq" id="XP_064709401.1">
    <property type="nucleotide sequence ID" value="XM_064854675.1"/>
</dbReference>
<dbReference type="GeneID" id="89979296"/>
<keyword evidence="3" id="KW-1185">Reference proteome</keyword>
<comment type="caution">
    <text evidence="2">The sequence shown here is derived from an EMBL/GenBank/DDBJ whole genome shotgun (WGS) entry which is preliminary data.</text>
</comment>
<protein>
    <submittedName>
        <fullName evidence="2">Uncharacterized protein</fullName>
    </submittedName>
</protein>
<dbReference type="PANTHER" id="PTHR42101">
    <property type="entry name" value="CHROMOSOME 16, WHOLE GENOME SHOTGUN SEQUENCE"/>
    <property type="match status" value="1"/>
</dbReference>
<evidence type="ECO:0000313" key="3">
    <source>
        <dbReference type="Proteomes" id="UP001358417"/>
    </source>
</evidence>
<evidence type="ECO:0000256" key="1">
    <source>
        <dbReference type="SAM" id="Phobius"/>
    </source>
</evidence>
<organism evidence="2 3">
    <name type="scientific">Exophiala bonariae</name>
    <dbReference type="NCBI Taxonomy" id="1690606"/>
    <lineage>
        <taxon>Eukaryota</taxon>
        <taxon>Fungi</taxon>
        <taxon>Dikarya</taxon>
        <taxon>Ascomycota</taxon>
        <taxon>Pezizomycotina</taxon>
        <taxon>Eurotiomycetes</taxon>
        <taxon>Chaetothyriomycetidae</taxon>
        <taxon>Chaetothyriales</taxon>
        <taxon>Herpotrichiellaceae</taxon>
        <taxon>Exophiala</taxon>
    </lineage>
</organism>
<dbReference type="Proteomes" id="UP001358417">
    <property type="component" value="Unassembled WGS sequence"/>
</dbReference>
<feature type="transmembrane region" description="Helical" evidence="1">
    <location>
        <begin position="122"/>
        <end position="145"/>
    </location>
</feature>
<dbReference type="PANTHER" id="PTHR42101:SF1">
    <property type="entry name" value="LOW TEMPERATURE REQUIREMENT A"/>
    <property type="match status" value="1"/>
</dbReference>
<accession>A0AAV9NM10</accession>
<feature type="transmembrane region" description="Helical" evidence="1">
    <location>
        <begin position="237"/>
        <end position="257"/>
    </location>
</feature>
<keyword evidence="1" id="KW-0472">Membrane</keyword>
<feature type="transmembrane region" description="Helical" evidence="1">
    <location>
        <begin position="90"/>
        <end position="110"/>
    </location>
</feature>
<keyword evidence="1" id="KW-1133">Transmembrane helix</keyword>
<dbReference type="EMBL" id="JAVRRD010000005">
    <property type="protein sequence ID" value="KAK5058878.1"/>
    <property type="molecule type" value="Genomic_DNA"/>
</dbReference>
<reference evidence="2 3" key="1">
    <citation type="submission" date="2023-08" db="EMBL/GenBank/DDBJ databases">
        <title>Black Yeasts Isolated from many extreme environments.</title>
        <authorList>
            <person name="Coleine C."/>
            <person name="Stajich J.E."/>
            <person name="Selbmann L."/>
        </authorList>
    </citation>
    <scope>NUCLEOTIDE SEQUENCE [LARGE SCALE GENOMIC DNA]</scope>
    <source>
        <strain evidence="2 3">CCFEE 5792</strain>
    </source>
</reference>
<feature type="transmembrane region" description="Helical" evidence="1">
    <location>
        <begin position="187"/>
        <end position="206"/>
    </location>
</feature>